<evidence type="ECO:0000256" key="4">
    <source>
        <dbReference type="SAM" id="MobiDB-lite"/>
    </source>
</evidence>
<evidence type="ECO:0000313" key="6">
    <source>
        <dbReference type="EMBL" id="CAG9335694.1"/>
    </source>
</evidence>
<evidence type="ECO:0000256" key="3">
    <source>
        <dbReference type="ARBA" id="ARBA00023163"/>
    </source>
</evidence>
<evidence type="ECO:0000256" key="1">
    <source>
        <dbReference type="ARBA" id="ARBA00007682"/>
    </source>
</evidence>
<evidence type="ECO:0000256" key="2">
    <source>
        <dbReference type="ARBA" id="ARBA00023015"/>
    </source>
</evidence>
<dbReference type="Pfam" id="PF04153">
    <property type="entry name" value="NOT2_3_5_C"/>
    <property type="match status" value="1"/>
</dbReference>
<dbReference type="InterPro" id="IPR007282">
    <property type="entry name" value="NOT2/3/5_C"/>
</dbReference>
<keyword evidence="2" id="KW-0805">Transcription regulation</keyword>
<feature type="region of interest" description="Disordered" evidence="4">
    <location>
        <begin position="1"/>
        <end position="24"/>
    </location>
</feature>
<dbReference type="GO" id="GO:0030015">
    <property type="term" value="C:CCR4-NOT core complex"/>
    <property type="evidence" value="ECO:0007669"/>
    <property type="project" value="InterPro"/>
</dbReference>
<gene>
    <name evidence="6" type="ORF">BSTOLATCC_MIC64157</name>
</gene>
<organism evidence="6 7">
    <name type="scientific">Blepharisma stoltei</name>
    <dbReference type="NCBI Taxonomy" id="1481888"/>
    <lineage>
        <taxon>Eukaryota</taxon>
        <taxon>Sar</taxon>
        <taxon>Alveolata</taxon>
        <taxon>Ciliophora</taxon>
        <taxon>Postciliodesmatophora</taxon>
        <taxon>Heterotrichea</taxon>
        <taxon>Heterotrichida</taxon>
        <taxon>Blepharismidae</taxon>
        <taxon>Blepharisma</taxon>
    </lineage>
</organism>
<dbReference type="InterPro" id="IPR038635">
    <property type="entry name" value="CCR4-NOT_su2/3/5_C_sf"/>
</dbReference>
<name>A0AAU9K7I7_9CILI</name>
<dbReference type="AlphaFoldDB" id="A0AAU9K7I7"/>
<protein>
    <recommendedName>
        <fullName evidence="5">NOT2/NOT3/NOT5 C-terminal domain-containing protein</fullName>
    </recommendedName>
</protein>
<dbReference type="Gene3D" id="2.30.30.1020">
    <property type="entry name" value="CCR4-NOT complex subunit 2/3/5, C-terminal domain"/>
    <property type="match status" value="1"/>
</dbReference>
<sequence>MHPNRNLGFYPNSRDENLNGKVPVYDPDGYSKHLNPSADFYSPQVYRPPPSNFYLSANEFVPNFYRSEEEFPKLSQPKLPNLQAEEFYPPGFSQSQVQPRTLKAPNPNAVSFVPLNVLPSPAPPAPTPPQQVPDSEELTFGVRGILSLQKDTTSDLHMLARGRDLTKLGLNMKSSEILASTLPNVFQDGELDATEQPEFSLPSCYYISKPILRMKMFGIFEIKTLFYIFYNMPGEMLQALSAEELYKRDWVYDPNGQKWYSGFGNSWKTFDAGSWEILQCNSPNTTFLSKDDVRVKRAAA</sequence>
<dbReference type="PANTHER" id="PTHR23326">
    <property type="entry name" value="CCR4 NOT-RELATED"/>
    <property type="match status" value="1"/>
</dbReference>
<dbReference type="Proteomes" id="UP001162131">
    <property type="component" value="Unassembled WGS sequence"/>
</dbReference>
<feature type="domain" description="NOT2/NOT3/NOT5 C-terminal" evidence="5">
    <location>
        <begin position="193"/>
        <end position="261"/>
    </location>
</feature>
<keyword evidence="3" id="KW-0804">Transcription</keyword>
<comment type="caution">
    <text evidence="6">The sequence shown here is derived from an EMBL/GenBank/DDBJ whole genome shotgun (WGS) entry which is preliminary data.</text>
</comment>
<proteinExistence type="inferred from homology"/>
<keyword evidence="7" id="KW-1185">Reference proteome</keyword>
<evidence type="ECO:0000259" key="5">
    <source>
        <dbReference type="Pfam" id="PF04153"/>
    </source>
</evidence>
<comment type="similarity">
    <text evidence="1">Belongs to the CNOT2/3/5 family.</text>
</comment>
<dbReference type="EMBL" id="CAJZBQ010000062">
    <property type="protein sequence ID" value="CAG9335694.1"/>
    <property type="molecule type" value="Genomic_DNA"/>
</dbReference>
<accession>A0AAU9K7I7</accession>
<reference evidence="6" key="1">
    <citation type="submission" date="2021-09" db="EMBL/GenBank/DDBJ databases">
        <authorList>
            <consortium name="AG Swart"/>
            <person name="Singh M."/>
            <person name="Singh A."/>
            <person name="Seah K."/>
            <person name="Emmerich C."/>
        </authorList>
    </citation>
    <scope>NUCLEOTIDE SEQUENCE</scope>
    <source>
        <strain evidence="6">ATCC30299</strain>
    </source>
</reference>
<evidence type="ECO:0000313" key="7">
    <source>
        <dbReference type="Proteomes" id="UP001162131"/>
    </source>
</evidence>
<dbReference type="InterPro" id="IPR040168">
    <property type="entry name" value="Not2/3/5"/>
</dbReference>
<dbReference type="GO" id="GO:0006355">
    <property type="term" value="P:regulation of DNA-templated transcription"/>
    <property type="evidence" value="ECO:0007669"/>
    <property type="project" value="InterPro"/>
</dbReference>